<dbReference type="InterPro" id="IPR011051">
    <property type="entry name" value="RmlC_Cupin_sf"/>
</dbReference>
<gene>
    <name evidence="3" type="ORF">DPF_2256</name>
</gene>
<dbReference type="GO" id="GO:0003677">
    <property type="term" value="F:DNA binding"/>
    <property type="evidence" value="ECO:0007669"/>
    <property type="project" value="UniProtKB-KW"/>
</dbReference>
<dbReference type="SMART" id="SM00530">
    <property type="entry name" value="HTH_XRE"/>
    <property type="match status" value="1"/>
</dbReference>
<dbReference type="Pfam" id="PF07883">
    <property type="entry name" value="Cupin_2"/>
    <property type="match status" value="1"/>
</dbReference>
<dbReference type="PROSITE" id="PS50943">
    <property type="entry name" value="HTH_CROC1"/>
    <property type="match status" value="1"/>
</dbReference>
<dbReference type="STRING" id="1592317.DPF_2256"/>
<evidence type="ECO:0000256" key="1">
    <source>
        <dbReference type="ARBA" id="ARBA00023125"/>
    </source>
</evidence>
<dbReference type="AlphaFoldDB" id="A0A194ALJ0"/>
<accession>A0A194ALJ0</accession>
<proteinExistence type="predicted"/>
<dbReference type="Pfam" id="PF01381">
    <property type="entry name" value="HTH_3"/>
    <property type="match status" value="1"/>
</dbReference>
<dbReference type="InterPro" id="IPR014710">
    <property type="entry name" value="RmlC-like_jellyroll"/>
</dbReference>
<dbReference type="InterPro" id="IPR013096">
    <property type="entry name" value="Cupin_2"/>
</dbReference>
<evidence type="ECO:0000313" key="3">
    <source>
        <dbReference type="EMBL" id="GAU09529.1"/>
    </source>
</evidence>
<dbReference type="InterPro" id="IPR010982">
    <property type="entry name" value="Lambda_DNA-bd_dom_sf"/>
</dbReference>
<feature type="domain" description="HTH cro/C1-type" evidence="2">
    <location>
        <begin position="10"/>
        <end position="64"/>
    </location>
</feature>
<evidence type="ECO:0000259" key="2">
    <source>
        <dbReference type="PROSITE" id="PS50943"/>
    </source>
</evidence>
<dbReference type="GO" id="GO:0005829">
    <property type="term" value="C:cytosol"/>
    <property type="evidence" value="ECO:0007669"/>
    <property type="project" value="TreeGrafter"/>
</dbReference>
<dbReference type="SUPFAM" id="SSF47413">
    <property type="entry name" value="lambda repressor-like DNA-binding domains"/>
    <property type="match status" value="1"/>
</dbReference>
<dbReference type="PANTHER" id="PTHR46797">
    <property type="entry name" value="HTH-TYPE TRANSCRIPTIONAL REGULATOR"/>
    <property type="match status" value="1"/>
</dbReference>
<organism evidence="3 4">
    <name type="scientific">Desulfoplanes formicivorans</name>
    <dbReference type="NCBI Taxonomy" id="1592317"/>
    <lineage>
        <taxon>Bacteria</taxon>
        <taxon>Pseudomonadati</taxon>
        <taxon>Thermodesulfobacteriota</taxon>
        <taxon>Desulfovibrionia</taxon>
        <taxon>Desulfovibrionales</taxon>
        <taxon>Desulfoplanaceae</taxon>
        <taxon>Desulfoplanes</taxon>
    </lineage>
</organism>
<dbReference type="InterPro" id="IPR001387">
    <property type="entry name" value="Cro/C1-type_HTH"/>
</dbReference>
<comment type="caution">
    <text evidence="3">The sequence shown here is derived from an EMBL/GenBank/DDBJ whole genome shotgun (WGS) entry which is preliminary data.</text>
</comment>
<sequence length="189" mass="21401">MAKEKLGERIKNFREMNELTREELAQRSGLSLDFITGLETESEYPSLGPLLKVARALGVRLGTFLDDEVSKDPLIVRLDERREELSMQSRTDKSVALRFYGLGKGKIDRHMEPFFIEILPESRKDKTLSSHEGEEFIVVVSGEVELIYGQETTVLKAGDSMYYNSIVPHHVGCAGDEPAEIYAVLYFPE</sequence>
<keyword evidence="4" id="KW-1185">Reference proteome</keyword>
<evidence type="ECO:0000313" key="4">
    <source>
        <dbReference type="Proteomes" id="UP000095200"/>
    </source>
</evidence>
<dbReference type="PANTHER" id="PTHR46797:SF19">
    <property type="entry name" value="BLL2473 PROTEIN"/>
    <property type="match status" value="1"/>
</dbReference>
<dbReference type="CDD" id="cd00093">
    <property type="entry name" value="HTH_XRE"/>
    <property type="match status" value="1"/>
</dbReference>
<dbReference type="RefSeq" id="WP_069859742.1">
    <property type="nucleotide sequence ID" value="NZ_BDFE01000017.1"/>
</dbReference>
<protein>
    <submittedName>
        <fullName evidence="3">DNA-binding protein</fullName>
    </submittedName>
</protein>
<dbReference type="Gene3D" id="2.60.120.10">
    <property type="entry name" value="Jelly Rolls"/>
    <property type="match status" value="1"/>
</dbReference>
<reference evidence="4" key="1">
    <citation type="submission" date="2016-06" db="EMBL/GenBank/DDBJ databases">
        <title>Draft genome sequence of Desulfoplanes formicivorans strain Pf12B.</title>
        <authorList>
            <person name="Watanabe M."/>
            <person name="Kojima H."/>
            <person name="Fukui M."/>
        </authorList>
    </citation>
    <scope>NUCLEOTIDE SEQUENCE [LARGE SCALE GENOMIC DNA]</scope>
    <source>
        <strain evidence="4">Pf12B</strain>
    </source>
</reference>
<keyword evidence="1 3" id="KW-0238">DNA-binding</keyword>
<dbReference type="Proteomes" id="UP000095200">
    <property type="component" value="Unassembled WGS sequence"/>
</dbReference>
<dbReference type="GO" id="GO:0003700">
    <property type="term" value="F:DNA-binding transcription factor activity"/>
    <property type="evidence" value="ECO:0007669"/>
    <property type="project" value="TreeGrafter"/>
</dbReference>
<name>A0A194ALJ0_9BACT</name>
<dbReference type="OrthoDB" id="5343295at2"/>
<dbReference type="Gene3D" id="1.10.260.40">
    <property type="entry name" value="lambda repressor-like DNA-binding domains"/>
    <property type="match status" value="1"/>
</dbReference>
<dbReference type="EMBL" id="BDFE01000017">
    <property type="protein sequence ID" value="GAU09529.1"/>
    <property type="molecule type" value="Genomic_DNA"/>
</dbReference>
<dbReference type="SUPFAM" id="SSF51182">
    <property type="entry name" value="RmlC-like cupins"/>
    <property type="match status" value="1"/>
</dbReference>
<dbReference type="CDD" id="cd02209">
    <property type="entry name" value="cupin_XRE_C"/>
    <property type="match status" value="1"/>
</dbReference>
<dbReference type="InterPro" id="IPR050807">
    <property type="entry name" value="TransReg_Diox_bact_type"/>
</dbReference>